<dbReference type="Proteomes" id="UP001310594">
    <property type="component" value="Unassembled WGS sequence"/>
</dbReference>
<dbReference type="SMART" id="SM00731">
    <property type="entry name" value="SprT"/>
    <property type="match status" value="1"/>
</dbReference>
<evidence type="ECO:0000313" key="4">
    <source>
        <dbReference type="Proteomes" id="UP001310594"/>
    </source>
</evidence>
<dbReference type="AlphaFoldDB" id="A0AAN7WIX7"/>
<feature type="compositionally biased region" description="Polar residues" evidence="1">
    <location>
        <begin position="312"/>
        <end position="325"/>
    </location>
</feature>
<dbReference type="GO" id="GO:0006950">
    <property type="term" value="P:response to stress"/>
    <property type="evidence" value="ECO:0007669"/>
    <property type="project" value="UniProtKB-ARBA"/>
</dbReference>
<dbReference type="PANTHER" id="PTHR23099">
    <property type="entry name" value="TRANSCRIPTIONAL REGULATOR"/>
    <property type="match status" value="1"/>
</dbReference>
<protein>
    <recommendedName>
        <fullName evidence="2">SprT-like domain-containing protein</fullName>
    </recommendedName>
</protein>
<feature type="region of interest" description="Disordered" evidence="1">
    <location>
        <begin position="576"/>
        <end position="610"/>
    </location>
</feature>
<dbReference type="Pfam" id="PF10263">
    <property type="entry name" value="SprT-like"/>
    <property type="match status" value="1"/>
</dbReference>
<organism evidence="3 4">
    <name type="scientific">Elasticomyces elasticus</name>
    <dbReference type="NCBI Taxonomy" id="574655"/>
    <lineage>
        <taxon>Eukaryota</taxon>
        <taxon>Fungi</taxon>
        <taxon>Dikarya</taxon>
        <taxon>Ascomycota</taxon>
        <taxon>Pezizomycotina</taxon>
        <taxon>Dothideomycetes</taxon>
        <taxon>Dothideomycetidae</taxon>
        <taxon>Mycosphaerellales</taxon>
        <taxon>Teratosphaeriaceae</taxon>
        <taxon>Elasticomyces</taxon>
    </lineage>
</organism>
<evidence type="ECO:0000313" key="3">
    <source>
        <dbReference type="EMBL" id="KAK5699814.1"/>
    </source>
</evidence>
<name>A0AAN7WIX7_9PEZI</name>
<gene>
    <name evidence="3" type="ORF">LTR97_005945</name>
</gene>
<dbReference type="InterPro" id="IPR035240">
    <property type="entry name" value="SprT_Zn_ribbon"/>
</dbReference>
<dbReference type="EMBL" id="JAVRQU010000008">
    <property type="protein sequence ID" value="KAK5699814.1"/>
    <property type="molecule type" value="Genomic_DNA"/>
</dbReference>
<evidence type="ECO:0000259" key="2">
    <source>
        <dbReference type="SMART" id="SM00731"/>
    </source>
</evidence>
<feature type="region of interest" description="Disordered" evidence="1">
    <location>
        <begin position="290"/>
        <end position="329"/>
    </location>
</feature>
<evidence type="ECO:0000256" key="1">
    <source>
        <dbReference type="SAM" id="MobiDB-lite"/>
    </source>
</evidence>
<dbReference type="Pfam" id="PF17283">
    <property type="entry name" value="Zn_ribbon_SprT"/>
    <property type="match status" value="1"/>
</dbReference>
<feature type="region of interest" description="Disordered" evidence="1">
    <location>
        <begin position="194"/>
        <end position="270"/>
    </location>
</feature>
<dbReference type="GO" id="GO:0005634">
    <property type="term" value="C:nucleus"/>
    <property type="evidence" value="ECO:0007669"/>
    <property type="project" value="TreeGrafter"/>
</dbReference>
<accession>A0AAN7WIX7</accession>
<comment type="caution">
    <text evidence="3">The sequence shown here is derived from an EMBL/GenBank/DDBJ whole genome shotgun (WGS) entry which is preliminary data.</text>
</comment>
<dbReference type="PANTHER" id="PTHR23099:SF0">
    <property type="entry name" value="GERM CELL NUCLEAR ACIDIC PROTEIN"/>
    <property type="match status" value="1"/>
</dbReference>
<feature type="region of interest" description="Disordered" evidence="1">
    <location>
        <begin position="1"/>
        <end position="42"/>
    </location>
</feature>
<feature type="compositionally biased region" description="Basic and acidic residues" evidence="1">
    <location>
        <begin position="293"/>
        <end position="310"/>
    </location>
</feature>
<feature type="domain" description="SprT-like" evidence="2">
    <location>
        <begin position="351"/>
        <end position="521"/>
    </location>
</feature>
<dbReference type="InterPro" id="IPR006640">
    <property type="entry name" value="SprT-like_domain"/>
</dbReference>
<feature type="compositionally biased region" description="Basic and acidic residues" evidence="1">
    <location>
        <begin position="16"/>
        <end position="28"/>
    </location>
</feature>
<feature type="compositionally biased region" description="Basic and acidic residues" evidence="1">
    <location>
        <begin position="215"/>
        <end position="224"/>
    </location>
</feature>
<reference evidence="3" key="1">
    <citation type="submission" date="2023-08" db="EMBL/GenBank/DDBJ databases">
        <title>Black Yeasts Isolated from many extreme environments.</title>
        <authorList>
            <person name="Coleine C."/>
            <person name="Stajich J.E."/>
            <person name="Selbmann L."/>
        </authorList>
    </citation>
    <scope>NUCLEOTIDE SEQUENCE</scope>
    <source>
        <strain evidence="3">CCFEE 5810</strain>
    </source>
</reference>
<proteinExistence type="predicted"/>
<sequence>MARIARNSDGTSGSRLDQDATRQPEATRRSPRKKTSKTYTEGEDLCCNEPAIKARPLPKGITSLAKNGKQVRLTPLKNMRDMSDLSSKLLGTTLLDEPGPTRIRSPAKKPSCTVLKALNVQPLARHQPAGIDEQLDVEESVWCGSDTTSETSDDELPSPRKFIKFPSRKAGGDVVTQHGLDLTRSLELLTLSKRPGLNGIDGREISDSSRPSSSSDKENNDRATLRFSPPRLHSPPKQRLPSRPTTPPPASPSKGRLLSPSKRRARVHTPPFRQSLDAFWNVEKVNDWNDQYSPRKEWSPKKERAARDDASASPTGSPKKSQSPTKRTKVELAAKKDWETRKHQVAEAFLAELDAKITDGQVGELSVSTGGVQFVWSKTLNTTAGRANWKRETTKTRQLDGSITVVQKHHASIELAEKVIDDEERLLNVVAHEFCHLANFMVSGIKDQPHGKQFKEWGRKCTRAFGSRGVEVTTKHSYQIEYKYVWRCSGDECGTEFKRHSKSIDPKRQKCGACRSKLVQIKPVPRKEAVGGDGAPTGYAGYVKKHYASVKAELGAGVGQKEVMEAVGRRYRAEKAGTALQGQSQDGALLGPEAQENPKRGSSSSAIDVSDMVRGMEVITIEDD</sequence>